<evidence type="ECO:0000313" key="7">
    <source>
        <dbReference type="RefSeq" id="XP_013417100.1"/>
    </source>
</evidence>
<keyword evidence="6" id="KW-1185">Reference proteome</keyword>
<organism evidence="6 7">
    <name type="scientific">Lingula anatina</name>
    <name type="common">Brachiopod</name>
    <name type="synonym">Lingula unguis</name>
    <dbReference type="NCBI Taxonomy" id="7574"/>
    <lineage>
        <taxon>Eukaryota</taxon>
        <taxon>Metazoa</taxon>
        <taxon>Spiralia</taxon>
        <taxon>Lophotrochozoa</taxon>
        <taxon>Brachiopoda</taxon>
        <taxon>Linguliformea</taxon>
        <taxon>Lingulata</taxon>
        <taxon>Lingulida</taxon>
        <taxon>Linguloidea</taxon>
        <taxon>Lingulidae</taxon>
        <taxon>Lingula</taxon>
    </lineage>
</organism>
<sequence length="492" mass="56428">MEDKIRTLPFTDFAWCVGDIADSDEEEETASVRGYRVLVVLDSEKGDLVTTNAEDNLASVSFQTQAYTTACQAMLNPVFGPPRRPRHLYFRDEEMTDETKAKFEALGIEWIPSTKVIKNQAASPEDPVRKCASCMLQRPRSQLKKCTGCKAMLYCSKECQICDWKSLHGDYLSHKLWCKKIAEFMKKSDELKNLPFTYMSETSSKNFSRYRYKEFLQKMGVLEQGMWNVEFLASKYDYPTYGNLQYGDNPYVLPVESSILEEQPTDNAQKISPLTDWKSYYDWRGFRLDSPIAILLQYPLTLYYILTTCLPKDYPSAKQIDAAQLTIHVVGAEKEASIIPVFWELGALLPEIQLTIILIGPEICKKVHKKQMQHQNVNVTIHKGLYEKYPGVRPDLIIGFNAGISAYMTWKPGTTKIMESGAPAYFTDYCQYSCECTKVALEESRIASVSDFTVNPFRSPVLRLCEEHDMPWYSNAFLFHLTPWDQSVLELD</sequence>
<keyword evidence="2 4" id="KW-0863">Zinc-finger</keyword>
<name>A0A1S3K3A4_LINAN</name>
<protein>
    <submittedName>
        <fullName evidence="7">Zinc finger MYND domain-containing protein 15-like</fullName>
    </submittedName>
</protein>
<accession>A0A1S3K3A4</accession>
<evidence type="ECO:0000256" key="1">
    <source>
        <dbReference type="ARBA" id="ARBA00022723"/>
    </source>
</evidence>
<dbReference type="PANTHER" id="PTHR47085">
    <property type="entry name" value="ZINC FINGER MYND DOMAIN-CONTAINING PROTEIN 15"/>
    <property type="match status" value="1"/>
</dbReference>
<evidence type="ECO:0000256" key="4">
    <source>
        <dbReference type="PROSITE-ProRule" id="PRU00134"/>
    </source>
</evidence>
<dbReference type="GO" id="GO:0045892">
    <property type="term" value="P:negative regulation of DNA-templated transcription"/>
    <property type="evidence" value="ECO:0007669"/>
    <property type="project" value="InterPro"/>
</dbReference>
<dbReference type="InParanoid" id="A0A1S3K3A4"/>
<dbReference type="RefSeq" id="XP_013417100.1">
    <property type="nucleotide sequence ID" value="XM_013561646.2"/>
</dbReference>
<dbReference type="OMA" id="GMWMYEC"/>
<gene>
    <name evidence="7" type="primary">LOC106178460</name>
</gene>
<dbReference type="InterPro" id="IPR002893">
    <property type="entry name" value="Znf_MYND"/>
</dbReference>
<evidence type="ECO:0000256" key="3">
    <source>
        <dbReference type="ARBA" id="ARBA00022833"/>
    </source>
</evidence>
<dbReference type="Gene3D" id="6.10.140.2220">
    <property type="match status" value="1"/>
</dbReference>
<keyword evidence="1" id="KW-0479">Metal-binding</keyword>
<dbReference type="Pfam" id="PF01753">
    <property type="entry name" value="zf-MYND"/>
    <property type="match status" value="1"/>
</dbReference>
<dbReference type="OrthoDB" id="5282002at2759"/>
<evidence type="ECO:0000313" key="6">
    <source>
        <dbReference type="Proteomes" id="UP000085678"/>
    </source>
</evidence>
<keyword evidence="3" id="KW-0862">Zinc</keyword>
<dbReference type="GO" id="GO:0042826">
    <property type="term" value="F:histone deacetylase binding"/>
    <property type="evidence" value="ECO:0007669"/>
    <property type="project" value="InterPro"/>
</dbReference>
<dbReference type="Pfam" id="PF20179">
    <property type="entry name" value="MSS51_C"/>
    <property type="match status" value="1"/>
</dbReference>
<dbReference type="InterPro" id="IPR046824">
    <property type="entry name" value="Mss51-like_C"/>
</dbReference>
<feature type="domain" description="MYND-type" evidence="5">
    <location>
        <begin position="131"/>
        <end position="178"/>
    </location>
</feature>
<proteinExistence type="predicted"/>
<dbReference type="STRING" id="7574.A0A1S3K3A4"/>
<dbReference type="Proteomes" id="UP000085678">
    <property type="component" value="Unplaced"/>
</dbReference>
<dbReference type="AlphaFoldDB" id="A0A1S3K3A4"/>
<dbReference type="InterPro" id="IPR042989">
    <property type="entry name" value="ZMY15"/>
</dbReference>
<dbReference type="PROSITE" id="PS50865">
    <property type="entry name" value="ZF_MYND_2"/>
    <property type="match status" value="1"/>
</dbReference>
<dbReference type="GeneID" id="106178460"/>
<dbReference type="KEGG" id="lak:106178460"/>
<evidence type="ECO:0000256" key="2">
    <source>
        <dbReference type="ARBA" id="ARBA00022771"/>
    </source>
</evidence>
<dbReference type="SUPFAM" id="SSF144232">
    <property type="entry name" value="HIT/MYND zinc finger-like"/>
    <property type="match status" value="1"/>
</dbReference>
<dbReference type="GO" id="GO:0008270">
    <property type="term" value="F:zinc ion binding"/>
    <property type="evidence" value="ECO:0007669"/>
    <property type="project" value="UniProtKB-KW"/>
</dbReference>
<evidence type="ECO:0000259" key="5">
    <source>
        <dbReference type="PROSITE" id="PS50865"/>
    </source>
</evidence>
<dbReference type="PANTHER" id="PTHR47085:SF1">
    <property type="entry name" value="ZINC FINGER MYND DOMAIN-CONTAINING PROTEIN 15"/>
    <property type="match status" value="1"/>
</dbReference>
<reference evidence="7" key="1">
    <citation type="submission" date="2025-08" db="UniProtKB">
        <authorList>
            <consortium name="RefSeq"/>
        </authorList>
    </citation>
    <scope>IDENTIFICATION</scope>
    <source>
        <tissue evidence="7">Gonads</tissue>
    </source>
</reference>